<name>A0A150S0U1_SORCE</name>
<protein>
    <recommendedName>
        <fullName evidence="4">Secreted protein</fullName>
    </recommendedName>
</protein>
<feature type="signal peptide" evidence="1">
    <location>
        <begin position="1"/>
        <end position="21"/>
    </location>
</feature>
<proteinExistence type="predicted"/>
<feature type="chain" id="PRO_5007568225" description="Secreted protein" evidence="1">
    <location>
        <begin position="22"/>
        <end position="478"/>
    </location>
</feature>
<evidence type="ECO:0000313" key="2">
    <source>
        <dbReference type="EMBL" id="KYF85698.1"/>
    </source>
</evidence>
<gene>
    <name evidence="2" type="ORF">BE17_05650</name>
</gene>
<evidence type="ECO:0008006" key="4">
    <source>
        <dbReference type="Google" id="ProtNLM"/>
    </source>
</evidence>
<comment type="caution">
    <text evidence="2">The sequence shown here is derived from an EMBL/GenBank/DDBJ whole genome shotgun (WGS) entry which is preliminary data.</text>
</comment>
<dbReference type="Proteomes" id="UP000075635">
    <property type="component" value="Unassembled WGS sequence"/>
</dbReference>
<evidence type="ECO:0000313" key="3">
    <source>
        <dbReference type="Proteomes" id="UP000075635"/>
    </source>
</evidence>
<sequence length="478" mass="50710">MKIVSALPICAALGAAGCAAAGPDDGWTEDGAPPEPIAEALARMMPRNSLHAAVLSAGALLENEALLFHLASSPLNDGSLSRFLAGRPMRASEKELLEYVVSCALDPGRSVHGSKGEFGLCGASDLAHGNWFERAPSRDCQEVVTACVLARANSLGKRVRISARSTQDPRDRELFKLAPVVPVEKEYREPGAGGARSFSDCPEDTRGWSSARECGWSGRSVGTCRLGERVTLRPSPATSVPLMVRVCKGIHGCDSASSPTGRWYAGHVAEGILSSDPFIKTFYGAKAELSFDCPSSGTTGPWSFAVMVAPPSPSRPLPETADVVLGTFGGYRRYPASEAEVFTVREGAFYGSLFANAISGGSATAMLSRAQYACYSDVWTRPMAHMADRMCAGRDEACFENLPGPCLDTGVVPPDGLCQGKLDGSYHGCAPPPDEDDGPEEPTRSKHVVTVYLNHPCDLASDVNECQKAYAPFSPTRL</sequence>
<evidence type="ECO:0000256" key="1">
    <source>
        <dbReference type="SAM" id="SignalP"/>
    </source>
</evidence>
<keyword evidence="1" id="KW-0732">Signal</keyword>
<reference evidence="2 3" key="1">
    <citation type="submission" date="2014-02" db="EMBL/GenBank/DDBJ databases">
        <title>The small core and large imbalanced accessory genome model reveals a collaborative survival strategy of Sorangium cellulosum strains in nature.</title>
        <authorList>
            <person name="Han K."/>
            <person name="Peng R."/>
            <person name="Blom J."/>
            <person name="Li Y.-Z."/>
        </authorList>
    </citation>
    <scope>NUCLEOTIDE SEQUENCE [LARGE SCALE GENOMIC DNA]</scope>
    <source>
        <strain evidence="2 3">So0011-07</strain>
    </source>
</reference>
<dbReference type="PROSITE" id="PS51257">
    <property type="entry name" value="PROKAR_LIPOPROTEIN"/>
    <property type="match status" value="1"/>
</dbReference>
<organism evidence="2 3">
    <name type="scientific">Sorangium cellulosum</name>
    <name type="common">Polyangium cellulosum</name>
    <dbReference type="NCBI Taxonomy" id="56"/>
    <lineage>
        <taxon>Bacteria</taxon>
        <taxon>Pseudomonadati</taxon>
        <taxon>Myxococcota</taxon>
        <taxon>Polyangia</taxon>
        <taxon>Polyangiales</taxon>
        <taxon>Polyangiaceae</taxon>
        <taxon>Sorangium</taxon>
    </lineage>
</organism>
<dbReference type="AlphaFoldDB" id="A0A150S0U1"/>
<accession>A0A150S0U1</accession>
<dbReference type="EMBL" id="JEMB01001650">
    <property type="protein sequence ID" value="KYF85698.1"/>
    <property type="molecule type" value="Genomic_DNA"/>
</dbReference>